<evidence type="ECO:0000313" key="1">
    <source>
        <dbReference type="EMBL" id="KAI3701577.1"/>
    </source>
</evidence>
<proteinExistence type="predicted"/>
<evidence type="ECO:0000313" key="2">
    <source>
        <dbReference type="Proteomes" id="UP001055879"/>
    </source>
</evidence>
<comment type="caution">
    <text evidence="1">The sequence shown here is derived from an EMBL/GenBank/DDBJ whole genome shotgun (WGS) entry which is preliminary data.</text>
</comment>
<accession>A0ACB8ZVK5</accession>
<dbReference type="Proteomes" id="UP001055879">
    <property type="component" value="Linkage Group LG09"/>
</dbReference>
<sequence>MAGPSNPPPHDVSPRIQDLEYLYASNANVSNFVSVKLSGNQNYHLWKTQMLCLMETHDMRGLVDATFDGPRASSMKIMKQYDSLLKGWIFGSVNTGVLDTVVDLGSAKQVWDKLKSFYAPIIGFQQDSARTKLEAKEKTNKGKGISTETKDKDMVSEEKGTKKDDCIILMEPRGTRNMPKLPEPKPEDIEELKSRNKRLEAATMDGAWREVRYMWETFNVPVKEAIDIEGNTVLHLAVGKGHNHFVRSLLEYLKEEEVAEALEMTNVYGSTALHVAAVGGNTYAATLLVKTHEKLLTILDKEGHHPLFKAHSTMQLETCRALVLVENFPEFARENDEVLMAIARTFPSGLSHEEIYPDLGDICEGISEIITTSLLKFVEFWSRQSQSGAIYIRDVSSMKHLKKKEWEEAKQVLKLVCHIIDTLKFSGTYHPYYEGPFLEAARQNAHEVVDEILKRSPHLIRCKDKCGYNIIQLAVIHRSDKIYNLVYQIGDDKNQSYKTIKDSSENNMLHLAGRLAPSHKLNRIAGAALQLQRELQWHEELKNFVFPAYITQENIYNETPGVVFTREHENLLKEGEEWMKITAESCSITAGLITTIVFAAAITVPGGSNQEKGIPLFTHEIAFIIFAISDAVSLFTSTITLLVFLSILTARFSEKDFLVSLPSRLIIGLCALLVSTTAMMVAFGATLFLVFCHQRPWMLVPICASTCLTIVFFLIIQFPLIVDLYQSTYVPIFGKKRYSREDSLIVYVINKYFE</sequence>
<gene>
    <name evidence="1" type="ORF">L6452_26761</name>
</gene>
<keyword evidence="2" id="KW-1185">Reference proteome</keyword>
<protein>
    <submittedName>
        <fullName evidence="1">Uncharacterized protein</fullName>
    </submittedName>
</protein>
<reference evidence="1 2" key="2">
    <citation type="journal article" date="2022" name="Mol. Ecol. Resour.">
        <title>The genomes of chicory, endive, great burdock and yacon provide insights into Asteraceae paleo-polyploidization history and plant inulin production.</title>
        <authorList>
            <person name="Fan W."/>
            <person name="Wang S."/>
            <person name="Wang H."/>
            <person name="Wang A."/>
            <person name="Jiang F."/>
            <person name="Liu H."/>
            <person name="Zhao H."/>
            <person name="Xu D."/>
            <person name="Zhang Y."/>
        </authorList>
    </citation>
    <scope>NUCLEOTIDE SEQUENCE [LARGE SCALE GENOMIC DNA]</scope>
    <source>
        <strain evidence="2">cv. Niubang</strain>
    </source>
</reference>
<dbReference type="EMBL" id="CM042055">
    <property type="protein sequence ID" value="KAI3701577.1"/>
    <property type="molecule type" value="Genomic_DNA"/>
</dbReference>
<organism evidence="1 2">
    <name type="scientific">Arctium lappa</name>
    <name type="common">Greater burdock</name>
    <name type="synonym">Lappa major</name>
    <dbReference type="NCBI Taxonomy" id="4217"/>
    <lineage>
        <taxon>Eukaryota</taxon>
        <taxon>Viridiplantae</taxon>
        <taxon>Streptophyta</taxon>
        <taxon>Embryophyta</taxon>
        <taxon>Tracheophyta</taxon>
        <taxon>Spermatophyta</taxon>
        <taxon>Magnoliopsida</taxon>
        <taxon>eudicotyledons</taxon>
        <taxon>Gunneridae</taxon>
        <taxon>Pentapetalae</taxon>
        <taxon>asterids</taxon>
        <taxon>campanulids</taxon>
        <taxon>Asterales</taxon>
        <taxon>Asteraceae</taxon>
        <taxon>Carduoideae</taxon>
        <taxon>Cardueae</taxon>
        <taxon>Arctiinae</taxon>
        <taxon>Arctium</taxon>
    </lineage>
</organism>
<name>A0ACB8ZVK5_ARCLA</name>
<reference evidence="2" key="1">
    <citation type="journal article" date="2022" name="Mol. Ecol. Resour.">
        <title>The genomes of chicory, endive, great burdock and yacon provide insights into Asteraceae palaeo-polyploidization history and plant inulin production.</title>
        <authorList>
            <person name="Fan W."/>
            <person name="Wang S."/>
            <person name="Wang H."/>
            <person name="Wang A."/>
            <person name="Jiang F."/>
            <person name="Liu H."/>
            <person name="Zhao H."/>
            <person name="Xu D."/>
            <person name="Zhang Y."/>
        </authorList>
    </citation>
    <scope>NUCLEOTIDE SEQUENCE [LARGE SCALE GENOMIC DNA]</scope>
    <source>
        <strain evidence="2">cv. Niubang</strain>
    </source>
</reference>